<dbReference type="OrthoDB" id="735059at2"/>
<feature type="chain" id="PRO_5020205063" description="Transporter" evidence="1">
    <location>
        <begin position="21"/>
        <end position="366"/>
    </location>
</feature>
<sequence length="366" mass="39893">MKNIILALLCVGVFTSSSFGQGCVAVRHMSCSVGTGANSTSMMHPGQWQVSLGFRSLHSYKHYVGADYQPQREAAGTNVINDSQSFDLGVTYSVTDRLLLAVNLPLNFNYRTSLYEHYGNALTVNPAQKRFGTMANGIGDARLTASYWVLDPLKHMKGNFSVGLGLKLPTGDSKAMDKFHRRASDGSDYTIEKPVDQSIQLGDGGIGINLEIQGYQQLFSRTSLYYNGFYMSNPRNVNDAANVAPDKVVTDEMVRYMSVADQYAGRVGLNYALAPKAGIGATLGARIEGVPAYDLIGGSDGFRRPGYIFSIEPGISYSTAKNTFFVSVPVATQRNRIKSASDWVNNKHGDAAFADYFISATVTHRF</sequence>
<evidence type="ECO:0000313" key="2">
    <source>
        <dbReference type="EMBL" id="TBH71975.1"/>
    </source>
</evidence>
<dbReference type="RefSeq" id="WP_130923593.1">
    <property type="nucleotide sequence ID" value="NZ_JAANOL010000001.1"/>
</dbReference>
<dbReference type="PROSITE" id="PS51257">
    <property type="entry name" value="PROKAR_LIPOPROTEIN"/>
    <property type="match status" value="1"/>
</dbReference>
<reference evidence="2 3" key="1">
    <citation type="submission" date="2019-02" db="EMBL/GenBank/DDBJ databases">
        <title>Genome of a new Bacteroidetes strain.</title>
        <authorList>
            <person name="Pitt A."/>
        </authorList>
    </citation>
    <scope>NUCLEOTIDE SEQUENCE [LARGE SCALE GENOMIC DNA]</scope>
    <source>
        <strain evidence="2 3">103A-SOEBACH</strain>
    </source>
</reference>
<accession>A0A4V2IVK2</accession>
<evidence type="ECO:0000313" key="3">
    <source>
        <dbReference type="Proteomes" id="UP000293583"/>
    </source>
</evidence>
<dbReference type="Proteomes" id="UP000293583">
    <property type="component" value="Unassembled WGS sequence"/>
</dbReference>
<evidence type="ECO:0008006" key="4">
    <source>
        <dbReference type="Google" id="ProtNLM"/>
    </source>
</evidence>
<comment type="caution">
    <text evidence="2">The sequence shown here is derived from an EMBL/GenBank/DDBJ whole genome shotgun (WGS) entry which is preliminary data.</text>
</comment>
<proteinExistence type="predicted"/>
<name>A0A4V2IVK2_9BACT</name>
<organism evidence="2 3">
    <name type="scientific">Aquirufa antheringensis</name>
    <dbReference type="NCBI Taxonomy" id="2516559"/>
    <lineage>
        <taxon>Bacteria</taxon>
        <taxon>Pseudomonadati</taxon>
        <taxon>Bacteroidota</taxon>
        <taxon>Cytophagia</taxon>
        <taxon>Cytophagales</taxon>
        <taxon>Flectobacillaceae</taxon>
        <taxon>Aquirufa</taxon>
    </lineage>
</organism>
<evidence type="ECO:0000256" key="1">
    <source>
        <dbReference type="SAM" id="SignalP"/>
    </source>
</evidence>
<dbReference type="AlphaFoldDB" id="A0A4V2IVK2"/>
<gene>
    <name evidence="2" type="ORF">EWU20_09110</name>
</gene>
<keyword evidence="1" id="KW-0732">Signal</keyword>
<dbReference type="EMBL" id="SEWY01000004">
    <property type="protein sequence ID" value="TBH71975.1"/>
    <property type="molecule type" value="Genomic_DNA"/>
</dbReference>
<feature type="signal peptide" evidence="1">
    <location>
        <begin position="1"/>
        <end position="20"/>
    </location>
</feature>
<protein>
    <recommendedName>
        <fullName evidence="4">Transporter</fullName>
    </recommendedName>
</protein>
<keyword evidence="3" id="KW-1185">Reference proteome</keyword>